<dbReference type="PANTHER" id="PTHR23407:SF1">
    <property type="entry name" value="5-FORMYLTETRAHYDROFOLATE CYCLO-LIGASE"/>
    <property type="match status" value="1"/>
</dbReference>
<dbReference type="InterPro" id="IPR037171">
    <property type="entry name" value="NagB/RpiA_transferase-like"/>
</dbReference>
<evidence type="ECO:0000256" key="5">
    <source>
        <dbReference type="RuleBase" id="RU361279"/>
    </source>
</evidence>
<dbReference type="PIRSF" id="PIRSF006806">
    <property type="entry name" value="FTHF_cligase"/>
    <property type="match status" value="1"/>
</dbReference>
<sequence>MTDPTVAKASLRKQLRAARRAHAASISENIRALLFKRPPAPLMELIPADAVVGLYHAGPDEAPASGYAKFFSEAGHKLALPTFASPDDPMQFAEHTDPFGETDLVEGAFGLKRPSDEAEKLTPDVIFAPLLGFTDTGDRLGQGGGHYDRWLAQNTETLTIGMAWDEQLVDNIPTEPHDIALSAIVTPTRLYGPF</sequence>
<dbReference type="GO" id="GO:0005524">
    <property type="term" value="F:ATP binding"/>
    <property type="evidence" value="ECO:0007669"/>
    <property type="project" value="UniProtKB-KW"/>
</dbReference>
<reference evidence="6 7" key="1">
    <citation type="submission" date="2019-12" db="EMBL/GenBank/DDBJ databases">
        <title>Genomic-based taxomic classification of the family Erythrobacteraceae.</title>
        <authorList>
            <person name="Xu L."/>
        </authorList>
    </citation>
    <scope>NUCLEOTIDE SEQUENCE [LARGE SCALE GENOMIC DNA]</scope>
    <source>
        <strain evidence="6 7">KCTC 42006</strain>
    </source>
</reference>
<feature type="binding site" evidence="4">
    <location>
        <begin position="8"/>
        <end position="12"/>
    </location>
    <ligand>
        <name>ATP</name>
        <dbReference type="ChEBI" id="CHEBI:30616"/>
    </ligand>
</feature>
<dbReference type="Proteomes" id="UP000460290">
    <property type="component" value="Unassembled WGS sequence"/>
</dbReference>
<dbReference type="InterPro" id="IPR002698">
    <property type="entry name" value="FTHF_cligase"/>
</dbReference>
<dbReference type="OrthoDB" id="9801938at2"/>
<dbReference type="Gene3D" id="3.40.50.10420">
    <property type="entry name" value="NagB/RpiA/CoA transferase-like"/>
    <property type="match status" value="1"/>
</dbReference>
<evidence type="ECO:0000256" key="4">
    <source>
        <dbReference type="PIRSR" id="PIRSR006806-1"/>
    </source>
</evidence>
<dbReference type="Pfam" id="PF01812">
    <property type="entry name" value="5-FTHF_cyc-lig"/>
    <property type="match status" value="1"/>
</dbReference>
<dbReference type="PANTHER" id="PTHR23407">
    <property type="entry name" value="ATPASE INHIBITOR/5-FORMYLTETRAHYDROFOLATE CYCLO-LIGASE"/>
    <property type="match status" value="1"/>
</dbReference>
<dbReference type="AlphaFoldDB" id="A0A844Z7W8"/>
<dbReference type="GO" id="GO:0009396">
    <property type="term" value="P:folic acid-containing compound biosynthetic process"/>
    <property type="evidence" value="ECO:0007669"/>
    <property type="project" value="TreeGrafter"/>
</dbReference>
<comment type="catalytic activity">
    <reaction evidence="5">
        <text>(6S)-5-formyl-5,6,7,8-tetrahydrofolate + ATP = (6R)-5,10-methenyltetrahydrofolate + ADP + phosphate</text>
        <dbReference type="Rhea" id="RHEA:10488"/>
        <dbReference type="ChEBI" id="CHEBI:30616"/>
        <dbReference type="ChEBI" id="CHEBI:43474"/>
        <dbReference type="ChEBI" id="CHEBI:57455"/>
        <dbReference type="ChEBI" id="CHEBI:57457"/>
        <dbReference type="ChEBI" id="CHEBI:456216"/>
        <dbReference type="EC" id="6.3.3.2"/>
    </reaction>
</comment>
<keyword evidence="2 4" id="KW-0547">Nucleotide-binding</keyword>
<dbReference type="RefSeq" id="WP_160613774.1">
    <property type="nucleotide sequence ID" value="NZ_JAUFQM010000001.1"/>
</dbReference>
<dbReference type="EMBL" id="WTYZ01000001">
    <property type="protein sequence ID" value="MXO83422.1"/>
    <property type="molecule type" value="Genomic_DNA"/>
</dbReference>
<keyword evidence="3 4" id="KW-0067">ATP-binding</keyword>
<keyword evidence="5" id="KW-0479">Metal-binding</keyword>
<evidence type="ECO:0000256" key="1">
    <source>
        <dbReference type="ARBA" id="ARBA00010638"/>
    </source>
</evidence>
<gene>
    <name evidence="6" type="ORF">GRI35_08610</name>
</gene>
<feature type="binding site" evidence="4">
    <location>
        <position position="61"/>
    </location>
    <ligand>
        <name>substrate</name>
    </ligand>
</feature>
<name>A0A844Z7W8_9SPHN</name>
<protein>
    <recommendedName>
        <fullName evidence="5">5-formyltetrahydrofolate cyclo-ligase</fullName>
        <ecNumber evidence="5">6.3.3.2</ecNumber>
    </recommendedName>
</protein>
<evidence type="ECO:0000313" key="6">
    <source>
        <dbReference type="EMBL" id="MXO83422.1"/>
    </source>
</evidence>
<dbReference type="InterPro" id="IPR024185">
    <property type="entry name" value="FTHF_cligase-like_sf"/>
</dbReference>
<dbReference type="EC" id="6.3.3.2" evidence="5"/>
<comment type="caution">
    <text evidence="6">The sequence shown here is derived from an EMBL/GenBank/DDBJ whole genome shotgun (WGS) entry which is preliminary data.</text>
</comment>
<evidence type="ECO:0000256" key="3">
    <source>
        <dbReference type="ARBA" id="ARBA00022840"/>
    </source>
</evidence>
<keyword evidence="7" id="KW-1185">Reference proteome</keyword>
<dbReference type="GO" id="GO:0030272">
    <property type="term" value="F:5-formyltetrahydrofolate cyclo-ligase activity"/>
    <property type="evidence" value="ECO:0007669"/>
    <property type="project" value="UniProtKB-EC"/>
</dbReference>
<proteinExistence type="inferred from homology"/>
<comment type="similarity">
    <text evidence="1 5">Belongs to the 5-formyltetrahydrofolate cyclo-ligase family.</text>
</comment>
<evidence type="ECO:0000313" key="7">
    <source>
        <dbReference type="Proteomes" id="UP000460290"/>
    </source>
</evidence>
<feature type="binding site" evidence="4">
    <location>
        <begin position="139"/>
        <end position="147"/>
    </location>
    <ligand>
        <name>ATP</name>
        <dbReference type="ChEBI" id="CHEBI:30616"/>
    </ligand>
</feature>
<keyword evidence="5" id="KW-0460">Magnesium</keyword>
<comment type="cofactor">
    <cofactor evidence="5">
        <name>Mg(2+)</name>
        <dbReference type="ChEBI" id="CHEBI:18420"/>
    </cofactor>
</comment>
<dbReference type="NCBIfam" id="TIGR02727">
    <property type="entry name" value="MTHFS_bact"/>
    <property type="match status" value="1"/>
</dbReference>
<evidence type="ECO:0000256" key="2">
    <source>
        <dbReference type="ARBA" id="ARBA00022741"/>
    </source>
</evidence>
<dbReference type="GO" id="GO:0035999">
    <property type="term" value="P:tetrahydrofolate interconversion"/>
    <property type="evidence" value="ECO:0007669"/>
    <property type="project" value="TreeGrafter"/>
</dbReference>
<dbReference type="GO" id="GO:0046872">
    <property type="term" value="F:metal ion binding"/>
    <property type="evidence" value="ECO:0007669"/>
    <property type="project" value="UniProtKB-KW"/>
</dbReference>
<dbReference type="SUPFAM" id="SSF100950">
    <property type="entry name" value="NagB/RpiA/CoA transferase-like"/>
    <property type="match status" value="1"/>
</dbReference>
<keyword evidence="6" id="KW-0436">Ligase</keyword>
<organism evidence="6 7">
    <name type="scientific">Pontixanthobacter aestiaquae</name>
    <dbReference type="NCBI Taxonomy" id="1509367"/>
    <lineage>
        <taxon>Bacteria</taxon>
        <taxon>Pseudomonadati</taxon>
        <taxon>Pseudomonadota</taxon>
        <taxon>Alphaproteobacteria</taxon>
        <taxon>Sphingomonadales</taxon>
        <taxon>Erythrobacteraceae</taxon>
        <taxon>Pontixanthobacter</taxon>
    </lineage>
</organism>
<accession>A0A844Z7W8</accession>